<dbReference type="PROSITE" id="PS00217">
    <property type="entry name" value="SUGAR_TRANSPORT_2"/>
    <property type="match status" value="1"/>
</dbReference>
<dbReference type="GO" id="GO:0005886">
    <property type="term" value="C:plasma membrane"/>
    <property type="evidence" value="ECO:0007669"/>
    <property type="project" value="UniProtKB-SubCell"/>
</dbReference>
<keyword evidence="5 9" id="KW-0812">Transmembrane</keyword>
<dbReference type="PROSITE" id="PS50850">
    <property type="entry name" value="MFS"/>
    <property type="match status" value="1"/>
</dbReference>
<dbReference type="AlphaFoldDB" id="A0A7W8AI03"/>
<protein>
    <submittedName>
        <fullName evidence="11">MHS family proline/betaine transporter-like MFS transporter</fullName>
    </submittedName>
</protein>
<dbReference type="PANTHER" id="PTHR43528:SF8">
    <property type="entry name" value="BLR0239 PROTEIN"/>
    <property type="match status" value="1"/>
</dbReference>
<accession>A0A7W8AI03</accession>
<name>A0A7W8AI03_9HYPH</name>
<keyword evidence="4" id="KW-1003">Cell membrane</keyword>
<keyword evidence="6" id="KW-0769">Symport</keyword>
<dbReference type="Proteomes" id="UP000531231">
    <property type="component" value="Unassembled WGS sequence"/>
</dbReference>
<comment type="subcellular location">
    <subcellularLocation>
        <location evidence="1">Cell membrane</location>
        <topology evidence="1">Multi-pass membrane protein</topology>
    </subcellularLocation>
</comment>
<evidence type="ECO:0000256" key="6">
    <source>
        <dbReference type="ARBA" id="ARBA00022847"/>
    </source>
</evidence>
<feature type="transmembrane region" description="Helical" evidence="9">
    <location>
        <begin position="411"/>
        <end position="430"/>
    </location>
</feature>
<evidence type="ECO:0000256" key="2">
    <source>
        <dbReference type="ARBA" id="ARBA00008240"/>
    </source>
</evidence>
<feature type="domain" description="Major facilitator superfamily (MFS) profile" evidence="10">
    <location>
        <begin position="23"/>
        <end position="437"/>
    </location>
</feature>
<sequence>MTDVTHNPTIPSHTKHNSNAKKAVAAASIGNALEWYDFTIYALFAVYIAKNFFPGGNDTVELIKSFLAFGLGFLIRPLGAVVLGVYADKAGRKAALFLTIMIMAAGTLLIAIAPTYAAIGIGAPMIILAGRVLQGFSAGGEVGSAAAFLVEHAPEGQKGKYAAWLQASMAFSNIIGAFVALGVTSLLTEDQIGDWGWRIPFILGLLIAPVGLWMRRSLDETPHFKAKFDEKPEAAHKEHAPLKEIFTTYRGALLKGTAFSVLWAASVYVMVIYMPVYVQRAFGFTGTQAFISALISNILMAIACIAAGAVSDKIGRRLTLAITTTVLLIAIHPLLWWLHHSPTLGTLITVQSCFCVMVAGVVGVAPSALSEVFPTHIRSTGMSLAYNISTTIFGGFAPAALTWLGTTSLGYSAPAWYVSIAAVIALFAIFQMGDNKKTA</sequence>
<proteinExistence type="inferred from homology"/>
<keyword evidence="8 9" id="KW-0472">Membrane</keyword>
<keyword evidence="3" id="KW-0813">Transport</keyword>
<evidence type="ECO:0000256" key="5">
    <source>
        <dbReference type="ARBA" id="ARBA00022692"/>
    </source>
</evidence>
<feature type="transmembrane region" description="Helical" evidence="9">
    <location>
        <begin position="384"/>
        <end position="405"/>
    </location>
</feature>
<organism evidence="11 12">
    <name type="scientific">Pseudochrobactrum saccharolyticum</name>
    <dbReference type="NCBI Taxonomy" id="354352"/>
    <lineage>
        <taxon>Bacteria</taxon>
        <taxon>Pseudomonadati</taxon>
        <taxon>Pseudomonadota</taxon>
        <taxon>Alphaproteobacteria</taxon>
        <taxon>Hyphomicrobiales</taxon>
        <taxon>Brucellaceae</taxon>
        <taxon>Pseudochrobactrum</taxon>
    </lineage>
</organism>
<dbReference type="GO" id="GO:0015293">
    <property type="term" value="F:symporter activity"/>
    <property type="evidence" value="ECO:0007669"/>
    <property type="project" value="UniProtKB-KW"/>
</dbReference>
<feature type="transmembrane region" description="Helical" evidence="9">
    <location>
        <begin position="162"/>
        <end position="183"/>
    </location>
</feature>
<feature type="transmembrane region" description="Helical" evidence="9">
    <location>
        <begin position="125"/>
        <end position="150"/>
    </location>
</feature>
<keyword evidence="12" id="KW-1185">Reference proteome</keyword>
<keyword evidence="7 9" id="KW-1133">Transmembrane helix</keyword>
<evidence type="ECO:0000256" key="7">
    <source>
        <dbReference type="ARBA" id="ARBA00022989"/>
    </source>
</evidence>
<dbReference type="EMBL" id="JACHIL010000002">
    <property type="protein sequence ID" value="MBB5090732.1"/>
    <property type="molecule type" value="Genomic_DNA"/>
</dbReference>
<evidence type="ECO:0000256" key="3">
    <source>
        <dbReference type="ARBA" id="ARBA00022448"/>
    </source>
</evidence>
<reference evidence="11 12" key="1">
    <citation type="submission" date="2020-08" db="EMBL/GenBank/DDBJ databases">
        <title>Genomic Encyclopedia of Type Strains, Phase IV (KMG-IV): sequencing the most valuable type-strain genomes for metagenomic binning, comparative biology and taxonomic classification.</title>
        <authorList>
            <person name="Goeker M."/>
        </authorList>
    </citation>
    <scope>NUCLEOTIDE SEQUENCE [LARGE SCALE GENOMIC DNA]</scope>
    <source>
        <strain evidence="11 12">DSM 25620</strain>
    </source>
</reference>
<dbReference type="InterPro" id="IPR005829">
    <property type="entry name" value="Sugar_transporter_CS"/>
</dbReference>
<dbReference type="InterPro" id="IPR036259">
    <property type="entry name" value="MFS_trans_sf"/>
</dbReference>
<feature type="transmembrane region" description="Helical" evidence="9">
    <location>
        <begin position="66"/>
        <end position="87"/>
    </location>
</feature>
<dbReference type="InterPro" id="IPR051084">
    <property type="entry name" value="H+-coupled_symporters"/>
</dbReference>
<feature type="transmembrane region" description="Helical" evidence="9">
    <location>
        <begin position="344"/>
        <end position="364"/>
    </location>
</feature>
<feature type="transmembrane region" description="Helical" evidence="9">
    <location>
        <begin position="318"/>
        <end position="338"/>
    </location>
</feature>
<evidence type="ECO:0000256" key="4">
    <source>
        <dbReference type="ARBA" id="ARBA00022475"/>
    </source>
</evidence>
<feature type="transmembrane region" description="Helical" evidence="9">
    <location>
        <begin position="195"/>
        <end position="214"/>
    </location>
</feature>
<comment type="caution">
    <text evidence="11">The sequence shown here is derived from an EMBL/GenBank/DDBJ whole genome shotgun (WGS) entry which is preliminary data.</text>
</comment>
<evidence type="ECO:0000313" key="12">
    <source>
        <dbReference type="Proteomes" id="UP000531231"/>
    </source>
</evidence>
<dbReference type="SUPFAM" id="SSF103473">
    <property type="entry name" value="MFS general substrate transporter"/>
    <property type="match status" value="1"/>
</dbReference>
<evidence type="ECO:0000256" key="8">
    <source>
        <dbReference type="ARBA" id="ARBA00023136"/>
    </source>
</evidence>
<dbReference type="PANTHER" id="PTHR43528">
    <property type="entry name" value="ALPHA-KETOGLUTARATE PERMEASE"/>
    <property type="match status" value="1"/>
</dbReference>
<feature type="transmembrane region" description="Helical" evidence="9">
    <location>
        <begin position="289"/>
        <end position="311"/>
    </location>
</feature>
<evidence type="ECO:0000259" key="10">
    <source>
        <dbReference type="PROSITE" id="PS50850"/>
    </source>
</evidence>
<feature type="transmembrane region" description="Helical" evidence="9">
    <location>
        <begin position="252"/>
        <end position="277"/>
    </location>
</feature>
<dbReference type="RefSeq" id="WP_151159283.1">
    <property type="nucleotide sequence ID" value="NZ_JACHIL010000002.1"/>
</dbReference>
<comment type="similarity">
    <text evidence="2">Belongs to the major facilitator superfamily. Metabolite:H+ Symporter (MHS) family (TC 2.A.1.6) family.</text>
</comment>
<gene>
    <name evidence="11" type="ORF">HNQ68_001256</name>
</gene>
<dbReference type="PROSITE" id="PS00216">
    <property type="entry name" value="SUGAR_TRANSPORT_1"/>
    <property type="match status" value="2"/>
</dbReference>
<dbReference type="InterPro" id="IPR020846">
    <property type="entry name" value="MFS_dom"/>
</dbReference>
<feature type="transmembrane region" description="Helical" evidence="9">
    <location>
        <begin position="94"/>
        <end position="119"/>
    </location>
</feature>
<dbReference type="InterPro" id="IPR011701">
    <property type="entry name" value="MFS"/>
</dbReference>
<dbReference type="Pfam" id="PF07690">
    <property type="entry name" value="MFS_1"/>
    <property type="match status" value="1"/>
</dbReference>
<evidence type="ECO:0000256" key="9">
    <source>
        <dbReference type="SAM" id="Phobius"/>
    </source>
</evidence>
<dbReference type="Gene3D" id="1.20.1250.20">
    <property type="entry name" value="MFS general substrate transporter like domains"/>
    <property type="match status" value="2"/>
</dbReference>
<evidence type="ECO:0000256" key="1">
    <source>
        <dbReference type="ARBA" id="ARBA00004651"/>
    </source>
</evidence>
<evidence type="ECO:0000313" key="11">
    <source>
        <dbReference type="EMBL" id="MBB5090732.1"/>
    </source>
</evidence>
<dbReference type="FunFam" id="1.20.1250.20:FF:000001">
    <property type="entry name" value="Dicarboxylate MFS transporter"/>
    <property type="match status" value="1"/>
</dbReference>